<comment type="similarity">
    <text evidence="1 9">Belongs to the TRAFAC class myosin-kinesin ATPase superfamily. Myosin family.</text>
</comment>
<gene>
    <name evidence="13" type="ORF">TCNE_LOCUS10347</name>
</gene>
<dbReference type="Gene3D" id="1.10.10.820">
    <property type="match status" value="1"/>
</dbReference>
<dbReference type="PROSITE" id="PS50096">
    <property type="entry name" value="IQ"/>
    <property type="match status" value="1"/>
</dbReference>
<evidence type="ECO:0000259" key="11">
    <source>
        <dbReference type="PROSITE" id="PS51456"/>
    </source>
</evidence>
<dbReference type="Gene3D" id="1.20.120.720">
    <property type="entry name" value="Myosin VI head, motor domain, U50 subdomain"/>
    <property type="match status" value="1"/>
</dbReference>
<evidence type="ECO:0000256" key="3">
    <source>
        <dbReference type="ARBA" id="ARBA00022840"/>
    </source>
</evidence>
<dbReference type="SUPFAM" id="SSF50084">
    <property type="entry name" value="Myosin S1 fragment, N-terminal domain"/>
    <property type="match status" value="1"/>
</dbReference>
<dbReference type="FunFam" id="1.20.120.720:FF:000001">
    <property type="entry name" value="Myosin heavy chain, muscle"/>
    <property type="match status" value="1"/>
</dbReference>
<dbReference type="CDD" id="cd01377">
    <property type="entry name" value="MYSc_class_II"/>
    <property type="match status" value="1"/>
</dbReference>
<dbReference type="InterPro" id="IPR004009">
    <property type="entry name" value="SH3_Myosin"/>
</dbReference>
<name>A0A183UPC7_TOXCA</name>
<dbReference type="SUPFAM" id="SSF52540">
    <property type="entry name" value="P-loop containing nucleoside triphosphate hydrolases"/>
    <property type="match status" value="1"/>
</dbReference>
<dbReference type="Gene3D" id="2.30.30.360">
    <property type="entry name" value="Myosin S1 fragment, N-terminal"/>
    <property type="match status" value="1"/>
</dbReference>
<dbReference type="WBParaSite" id="TCNE_0001034701-mRNA-1">
    <property type="protein sequence ID" value="TCNE_0001034701-mRNA-1"/>
    <property type="gene ID" value="TCNE_0001034701"/>
</dbReference>
<evidence type="ECO:0000313" key="13">
    <source>
        <dbReference type="EMBL" id="VDM41668.1"/>
    </source>
</evidence>
<evidence type="ECO:0000256" key="6">
    <source>
        <dbReference type="ARBA" id="ARBA00023123"/>
    </source>
</evidence>
<dbReference type="Pfam" id="PF01576">
    <property type="entry name" value="Myosin_tail_1"/>
    <property type="match status" value="1"/>
</dbReference>
<keyword evidence="2 9" id="KW-0547">Nucleotide-binding</keyword>
<feature type="region of interest" description="Disordered" evidence="10">
    <location>
        <begin position="1492"/>
        <end position="1511"/>
    </location>
</feature>
<dbReference type="InterPro" id="IPR036961">
    <property type="entry name" value="Kinesin_motor_dom_sf"/>
</dbReference>
<dbReference type="InterPro" id="IPR002928">
    <property type="entry name" value="Myosin_tail"/>
</dbReference>
<evidence type="ECO:0000256" key="7">
    <source>
        <dbReference type="ARBA" id="ARBA00023175"/>
    </source>
</evidence>
<dbReference type="Pfam" id="PF02736">
    <property type="entry name" value="Myosin_N"/>
    <property type="match status" value="1"/>
</dbReference>
<keyword evidence="7 9" id="KW-0505">Motor protein</keyword>
<evidence type="ECO:0000313" key="14">
    <source>
        <dbReference type="Proteomes" id="UP000050794"/>
    </source>
</evidence>
<feature type="region of interest" description="Actin-binding" evidence="9">
    <location>
        <begin position="691"/>
        <end position="713"/>
    </location>
</feature>
<dbReference type="Gene3D" id="1.20.58.530">
    <property type="match status" value="1"/>
</dbReference>
<sequence length="2011" mass="233586">MANSATSEISYLQVQKGIVADPALQAEWSKKRLVWVPHETEGFVAGVLKEDRGDDVVIEIAETGKVKLTLSKDDVQKMNPPKFDKVEDMAELTCLNEASVLHNLKERYFSSLIYTYSGLFCVVVNPYKKLPIYSEALIEAFKGKKRHEMPPHIFAIADTAYRSMLQEREDQSILCTGESGAGKTENTKKVIQYLAYVAGATRQSKTPSSPAKPRHDLENVIGELEHQLLQANPILEAFGNSKTVKNDNSSRFGKFIRINFDMSGYISGANIEFYLLEKSRTLRQAADERSFHIFYQFLRGTSPTEKGSFLLMYIKEPDYFHKMHSLAMLIPVVRTNFLLEEVDKYRFLNNGYICLPNVDDATEFHNTIRSMKIMGFHDDEITSVLRLVSAVLLFGNMEFFQEKKSDQAILPDDRVAQKLCHLLGLPLVEFTKAFLRPRIKVGREFVHKAQNKEQAEFAVEAIAKACYEKMFRWLVARLNKSLDRTRRQGASFIGILDIAGFEIFELNSFEQLCINYTNEKLQQLFNNTMFILEQEEYQREGIDWKFIDFGLDLQPTIDLIEKPMGILALLDEQCLFPKATDKSLVEKLLVNHAKHPKFVIPEMRAKSDFAVIHYAGRVDYSADQWLMKNMDPLNENVVALFQNSSDPFVVSIWKDAEFAGICASELNETAFGVRTKKGMFRTVSQMHKEQLTRLMTTLRNTNPHFVRCIIPNHEKKAGKITSMLVLEQLRCNGVLEGIRICRQGFPNRVPFQEFRHRYEILTPNVIPKGFMDGKEAVRKMIDALELESNLYRVGQSKIFFRAGVLAHLEEERDLKLTDLIVSFQAQCRAFLARRLYQKRVQQSNAIRVLQRNGLAWLKLRNWQWWRLFTKVKPLLQVTNQEAAIAAKDEELKVVKEKLSKREVEYSEIEKRIQQLSEERAVLQEQLQQESEERAEADELRERLTARKVELEDMLTELNTKLDEGEEQMEKLSEEKKKLQETVRDLEEQLEEEEQARQKLMLDKVNVDQKWKKLEEKHAELYDSYEKLVKEKKNLEERTAQLSNQLLEEEEKAKHVGKQRSRVEVALHEMEQELQKEKQAKTELDRQRRKLEAEMEEQKELLEEKRSKLEELNALLSKREEELTVLLTKSDEDSANNVVLQKQIRELESTLEELKEDLENEKSLRAKAEKSRRDLNDDLETLRTEYLEATDKTAVSLEIQKKKDEELKELKRALEAAAVANDGKIEEVKQKYQRQVEELSEQMEQQKRLRAQAEKSRTALDAERGEIAAELATAQSARADADKKRKHAESALMEMTARFNELEATKIVAAQQLAKAQSELDAVVKQKEEDEQNVSALLKKISLLEQQLADAHDQLQEETRSKLSMQSRVRQLEDELAESVEMREEIETKRKELEGQIESLRASLIEARKKADEGALQQMEEMKKKAQRDLEAAQKTVSEIEMARDRAERSKKKLQQEVEDANIELNNIRTYARDMEKKQRKFDQQLAEERANLQKMSNERDSHAQESRDRETRILSLNNELDELRSQLEESERVKRLLQMELDESVSSKDDVGKSVHELEKAKRQLEVELQEHKAQIEELEDAVQIAEDARLRLDVNLQALKTEQERALAAKEQESEEKRKSLFKQIRDLENELENERRGKTGAVSQRKKMESQMAELSQQLEVANRLKDDYNRQLKKYQQIMKELQHDCEESRQAKEELAASLREIERKFRSVESENARLLEANELLSSQKRQLEADKDELEELRGRGGGLNADEKRRLESKIAALEEEIEEEQSSSELALDKQRKAQLQARAELMRERFKVEQLTTELSMERSLSQKLDAEKQALERTNRELKSKVAELETATQSRSRAQLAALEAKIQYLEEQYNAETQERTNVARQCRRVEKRLSDAILQLEDERRNTEQHKEQADRANVRARQLRRQLDEMEEEMARERTKARNLQREIDDLNEANDTLARDNTNLRGQRRPGRESLLGGRRIHNIRNSSPHDDLDSIGTEGSDLTDDLKRGLQLKE</sequence>
<dbReference type="GO" id="GO:0000146">
    <property type="term" value="F:microfilament motor activity"/>
    <property type="evidence" value="ECO:0007669"/>
    <property type="project" value="TreeGrafter"/>
</dbReference>
<accession>A0A183UPC7</accession>
<evidence type="ECO:0000256" key="5">
    <source>
        <dbReference type="ARBA" id="ARBA00023054"/>
    </source>
</evidence>
<dbReference type="GO" id="GO:0016460">
    <property type="term" value="C:myosin II complex"/>
    <property type="evidence" value="ECO:0007669"/>
    <property type="project" value="TreeGrafter"/>
</dbReference>
<evidence type="ECO:0000256" key="2">
    <source>
        <dbReference type="ARBA" id="ARBA00022741"/>
    </source>
</evidence>
<feature type="binding site" evidence="9">
    <location>
        <begin position="177"/>
        <end position="184"/>
    </location>
    <ligand>
        <name>ATP</name>
        <dbReference type="ChEBI" id="CHEBI:30616"/>
    </ligand>
</feature>
<protein>
    <submittedName>
        <fullName evidence="15">Myosin heavy chain, non-muscle</fullName>
    </submittedName>
</protein>
<evidence type="ECO:0000256" key="4">
    <source>
        <dbReference type="ARBA" id="ARBA00022860"/>
    </source>
</evidence>
<dbReference type="PROSITE" id="PS51456">
    <property type="entry name" value="MYOSIN_MOTOR"/>
    <property type="match status" value="1"/>
</dbReference>
<dbReference type="GO" id="GO:0005524">
    <property type="term" value="F:ATP binding"/>
    <property type="evidence" value="ECO:0007669"/>
    <property type="project" value="UniProtKB-UniRule"/>
</dbReference>
<dbReference type="GO" id="GO:0045177">
    <property type="term" value="C:apical part of cell"/>
    <property type="evidence" value="ECO:0007669"/>
    <property type="project" value="UniProtKB-ARBA"/>
</dbReference>
<keyword evidence="6 9" id="KW-0518">Myosin</keyword>
<dbReference type="Gene3D" id="1.20.5.340">
    <property type="match status" value="3"/>
</dbReference>
<reference evidence="15" key="1">
    <citation type="submission" date="2016-06" db="UniProtKB">
        <authorList>
            <consortium name="WormBaseParasite"/>
        </authorList>
    </citation>
    <scope>IDENTIFICATION</scope>
</reference>
<keyword evidence="3 9" id="KW-0067">ATP-binding</keyword>
<proteinExistence type="inferred from homology"/>
<dbReference type="InterPro" id="IPR001609">
    <property type="entry name" value="Myosin_head_motor_dom-like"/>
</dbReference>
<dbReference type="Pfam" id="PF00063">
    <property type="entry name" value="Myosin_head"/>
    <property type="match status" value="1"/>
</dbReference>
<evidence type="ECO:0000256" key="8">
    <source>
        <dbReference type="ARBA" id="ARBA00023203"/>
    </source>
</evidence>
<dbReference type="Gene3D" id="3.40.850.10">
    <property type="entry name" value="Kinesin motor domain"/>
    <property type="match status" value="1"/>
</dbReference>
<reference evidence="13 14" key="2">
    <citation type="submission" date="2018-11" db="EMBL/GenBank/DDBJ databases">
        <authorList>
            <consortium name="Pathogen Informatics"/>
        </authorList>
    </citation>
    <scope>NUCLEOTIDE SEQUENCE [LARGE SCALE GENOMIC DNA]</scope>
</reference>
<dbReference type="FunFam" id="2.30.30.360:FF:000001">
    <property type="entry name" value="Myosin heavy chain"/>
    <property type="match status" value="1"/>
</dbReference>
<dbReference type="PANTHER" id="PTHR45615">
    <property type="entry name" value="MYOSIN HEAVY CHAIN, NON-MUSCLE"/>
    <property type="match status" value="1"/>
</dbReference>
<dbReference type="GO" id="GO:0030017">
    <property type="term" value="C:sarcomere"/>
    <property type="evidence" value="ECO:0007669"/>
    <property type="project" value="UniProtKB-ARBA"/>
</dbReference>
<dbReference type="PANTHER" id="PTHR45615:SF40">
    <property type="entry name" value="MYOSIN HEAVY CHAIN, NON-MUSCLE"/>
    <property type="match status" value="1"/>
</dbReference>
<evidence type="ECO:0000256" key="1">
    <source>
        <dbReference type="ARBA" id="ARBA00008314"/>
    </source>
</evidence>
<dbReference type="SUPFAM" id="SSF90257">
    <property type="entry name" value="Myosin rod fragments"/>
    <property type="match status" value="5"/>
</dbReference>
<keyword evidence="14" id="KW-1185">Reference proteome</keyword>
<evidence type="ECO:0000259" key="12">
    <source>
        <dbReference type="PROSITE" id="PS51844"/>
    </source>
</evidence>
<dbReference type="EMBL" id="UYWY01020471">
    <property type="protein sequence ID" value="VDM41668.1"/>
    <property type="molecule type" value="Genomic_DNA"/>
</dbReference>
<dbReference type="FunFam" id="3.30.70.1590:FF:000001">
    <property type="entry name" value="Myosin heavy chain"/>
    <property type="match status" value="1"/>
</dbReference>
<dbReference type="InterPro" id="IPR008989">
    <property type="entry name" value="Myosin_S1_N"/>
</dbReference>
<dbReference type="SMART" id="SM00242">
    <property type="entry name" value="MYSc"/>
    <property type="match status" value="1"/>
</dbReference>
<dbReference type="Proteomes" id="UP000050794">
    <property type="component" value="Unassembled WGS sequence"/>
</dbReference>
<dbReference type="Gene3D" id="1.20.5.4820">
    <property type="match status" value="1"/>
</dbReference>
<dbReference type="InterPro" id="IPR027417">
    <property type="entry name" value="P-loop_NTPase"/>
</dbReference>
<dbReference type="GO" id="GO:0051015">
    <property type="term" value="F:actin filament binding"/>
    <property type="evidence" value="ECO:0007669"/>
    <property type="project" value="InterPro"/>
</dbReference>
<keyword evidence="4" id="KW-0112">Calmodulin-binding</keyword>
<dbReference type="FunFam" id="3.40.850.10:FF:000101">
    <property type="entry name" value="Slow myosin heavy chain 2"/>
    <property type="match status" value="1"/>
</dbReference>
<organism evidence="14 15">
    <name type="scientific">Toxocara canis</name>
    <name type="common">Canine roundworm</name>
    <dbReference type="NCBI Taxonomy" id="6265"/>
    <lineage>
        <taxon>Eukaryota</taxon>
        <taxon>Metazoa</taxon>
        <taxon>Ecdysozoa</taxon>
        <taxon>Nematoda</taxon>
        <taxon>Chromadorea</taxon>
        <taxon>Rhabditida</taxon>
        <taxon>Spirurina</taxon>
        <taxon>Ascaridomorpha</taxon>
        <taxon>Ascaridoidea</taxon>
        <taxon>Toxocaridae</taxon>
        <taxon>Toxocara</taxon>
    </lineage>
</organism>
<dbReference type="GO" id="GO:0005516">
    <property type="term" value="F:calmodulin binding"/>
    <property type="evidence" value="ECO:0007669"/>
    <property type="project" value="UniProtKB-KW"/>
</dbReference>
<dbReference type="PROSITE" id="PS51844">
    <property type="entry name" value="SH3_LIKE"/>
    <property type="match status" value="1"/>
</dbReference>
<feature type="region of interest" description="Disordered" evidence="10">
    <location>
        <begin position="1942"/>
        <end position="2000"/>
    </location>
</feature>
<dbReference type="FunFam" id="1.20.58.530:FF:000003">
    <property type="entry name" value="Myosin heavy chain 10"/>
    <property type="match status" value="1"/>
</dbReference>
<feature type="domain" description="Myosin motor" evidence="11">
    <location>
        <begin position="84"/>
        <end position="813"/>
    </location>
</feature>
<dbReference type="GO" id="GO:0032982">
    <property type="term" value="C:myosin filament"/>
    <property type="evidence" value="ECO:0007669"/>
    <property type="project" value="TreeGrafter"/>
</dbReference>
<dbReference type="PRINTS" id="PR00193">
    <property type="entry name" value="MYOSINHEAVY"/>
</dbReference>
<evidence type="ECO:0000313" key="15">
    <source>
        <dbReference type="WBParaSite" id="TCNE_0001034701-mRNA-1"/>
    </source>
</evidence>
<keyword evidence="8 9" id="KW-0009">Actin-binding</keyword>
<keyword evidence="5" id="KW-0175">Coiled coil</keyword>
<feature type="domain" description="Myosin N-terminal SH3-like" evidence="12">
    <location>
        <begin position="29"/>
        <end position="80"/>
    </location>
</feature>
<dbReference type="FunFam" id="1.20.5.4820:FF:000002">
    <property type="entry name" value="Myosin heavy chain 10"/>
    <property type="match status" value="1"/>
</dbReference>
<evidence type="ECO:0000256" key="10">
    <source>
        <dbReference type="SAM" id="MobiDB-lite"/>
    </source>
</evidence>
<evidence type="ECO:0000256" key="9">
    <source>
        <dbReference type="PROSITE-ProRule" id="PRU00782"/>
    </source>
</evidence>